<reference evidence="3 4" key="1">
    <citation type="submission" date="2020-04" db="EMBL/GenBank/DDBJ databases">
        <title>Perkinsus olseni comparative genomics.</title>
        <authorList>
            <person name="Bogema D.R."/>
        </authorList>
    </citation>
    <scope>NUCLEOTIDE SEQUENCE [LARGE SCALE GENOMIC DNA]</scope>
    <source>
        <strain evidence="3">00978-12</strain>
    </source>
</reference>
<dbReference type="PANTHER" id="PTHR24045">
    <property type="match status" value="1"/>
</dbReference>
<dbReference type="EMBL" id="JABANP010000276">
    <property type="protein sequence ID" value="KAF4685140.1"/>
    <property type="molecule type" value="Genomic_DNA"/>
</dbReference>
<organism evidence="3 4">
    <name type="scientific">Perkinsus olseni</name>
    <name type="common">Perkinsus atlanticus</name>
    <dbReference type="NCBI Taxonomy" id="32597"/>
    <lineage>
        <taxon>Eukaryota</taxon>
        <taxon>Sar</taxon>
        <taxon>Alveolata</taxon>
        <taxon>Perkinsozoa</taxon>
        <taxon>Perkinsea</taxon>
        <taxon>Perkinsida</taxon>
        <taxon>Perkinsidae</taxon>
        <taxon>Perkinsus</taxon>
    </lineage>
</organism>
<dbReference type="InterPro" id="IPR047141">
    <property type="entry name" value="Stealth"/>
</dbReference>
<dbReference type="PANTHER" id="PTHR24045:SF0">
    <property type="entry name" value="N-ACETYLGLUCOSAMINE-1-PHOSPHOTRANSFERASE SUBUNITS ALPHA_BETA"/>
    <property type="match status" value="1"/>
</dbReference>
<feature type="region of interest" description="Disordered" evidence="2">
    <location>
        <begin position="426"/>
        <end position="446"/>
    </location>
</feature>
<dbReference type="GO" id="GO:0016740">
    <property type="term" value="F:transferase activity"/>
    <property type="evidence" value="ECO:0007669"/>
    <property type="project" value="UniProtKB-KW"/>
</dbReference>
<protein>
    <submittedName>
        <fullName evidence="3">Uncharacterized protein</fullName>
    </submittedName>
</protein>
<proteinExistence type="predicted"/>
<dbReference type="AlphaFoldDB" id="A0A7J6NNL7"/>
<gene>
    <name evidence="3" type="ORF">FOZ60_006829</name>
</gene>
<sequence length="634" mass="71836">MQLISLNDLYMNHHIGYRQHHHYVRLTSSKSVCVGSFLGLSTLFILTLLLSSSFDHAGYPVAINDDISVDTITMVVDVVPSSMKYPYSHDTFVLVHNNATCAHVRRILKQITVDHHANPGNVDDAYHLAIKSPKGCFDYCYSTYSCEAFVYIKDRLCELYDGECPYPIRRDNNKDIDTVVPLHNFGDLYRRSTLGRPINGIVLYCPCRGCKPNKCFSLPDRRCILSTPSSSSLTSTNRGISADVVYTWVNYSDPRWQKRWGGEDAKGLGWRNWRSLTSLENTFNELRWAIRGLQYNGALVLSSASGDKRSNARDGFIKDIYIVYADDVNNPPHYLRQRQQYSNDEEEGVHMIGHSSIMDNGTYPGVIPSNNRVAIRLSTANIPNISNWYLAMDDDIFLASKLKLGYLFDEAAASSSHSGEPPHIGYMEAPPRKCPKSVTNGGHKKKKMSRYEASSCNGDRIIREYFGIHKTMGETDHIPVWVNKCIYNAGSRVFNDTGEAWRGSMTSVINPTNVQWNSFNNNLLYYLGLLRLKPTTPSKFKYEIHSNTPSLCQHTVPTADYDGYVRAMILGDPNKAQSLLDDMLFTSSSQWVNIQGPGYSDEYDPCPQFRKMVFNTLLKAFPKMSSYEVNDFHQ</sequence>
<evidence type="ECO:0000256" key="1">
    <source>
        <dbReference type="ARBA" id="ARBA00022679"/>
    </source>
</evidence>
<dbReference type="OrthoDB" id="24921at2759"/>
<dbReference type="Proteomes" id="UP000541610">
    <property type="component" value="Unassembled WGS sequence"/>
</dbReference>
<evidence type="ECO:0000313" key="4">
    <source>
        <dbReference type="Proteomes" id="UP000541610"/>
    </source>
</evidence>
<keyword evidence="1" id="KW-0808">Transferase</keyword>
<accession>A0A7J6NNL7</accession>
<name>A0A7J6NNL7_PEROL</name>
<evidence type="ECO:0000313" key="3">
    <source>
        <dbReference type="EMBL" id="KAF4685140.1"/>
    </source>
</evidence>
<comment type="caution">
    <text evidence="3">The sequence shown here is derived from an EMBL/GenBank/DDBJ whole genome shotgun (WGS) entry which is preliminary data.</text>
</comment>
<evidence type="ECO:0000256" key="2">
    <source>
        <dbReference type="SAM" id="MobiDB-lite"/>
    </source>
</evidence>